<dbReference type="SMART" id="SM00382">
    <property type="entry name" value="AAA"/>
    <property type="match status" value="1"/>
</dbReference>
<name>A0ABV8X331_9LACT</name>
<dbReference type="PROSITE" id="PS50005">
    <property type="entry name" value="TPR"/>
    <property type="match status" value="1"/>
</dbReference>
<dbReference type="Proteomes" id="UP001595817">
    <property type="component" value="Unassembled WGS sequence"/>
</dbReference>
<dbReference type="InterPro" id="IPR027417">
    <property type="entry name" value="P-loop_NTPase"/>
</dbReference>
<dbReference type="SUPFAM" id="SSF48452">
    <property type="entry name" value="TPR-like"/>
    <property type="match status" value="1"/>
</dbReference>
<keyword evidence="2 4" id="KW-0067">ATP-binding</keyword>
<evidence type="ECO:0000256" key="4">
    <source>
        <dbReference type="RuleBase" id="RU003651"/>
    </source>
</evidence>
<organism evidence="6 7">
    <name type="scientific">Chungangia koreensis</name>
    <dbReference type="NCBI Taxonomy" id="752657"/>
    <lineage>
        <taxon>Bacteria</taxon>
        <taxon>Bacillati</taxon>
        <taxon>Bacillota</taxon>
        <taxon>Bacilli</taxon>
        <taxon>Lactobacillales</taxon>
        <taxon>Chungangia</taxon>
    </lineage>
</organism>
<dbReference type="RefSeq" id="WP_378152412.1">
    <property type="nucleotide sequence ID" value="NZ_JBHSEC010000003.1"/>
</dbReference>
<dbReference type="Gene3D" id="1.10.8.60">
    <property type="match status" value="1"/>
</dbReference>
<evidence type="ECO:0000256" key="3">
    <source>
        <dbReference type="PROSITE-ProRule" id="PRU00339"/>
    </source>
</evidence>
<keyword evidence="7" id="KW-1185">Reference proteome</keyword>
<evidence type="ECO:0000313" key="6">
    <source>
        <dbReference type="EMBL" id="MFC4409549.1"/>
    </source>
</evidence>
<dbReference type="InterPro" id="IPR003593">
    <property type="entry name" value="AAA+_ATPase"/>
</dbReference>
<dbReference type="Gene3D" id="1.25.40.10">
    <property type="entry name" value="Tetratricopeptide repeat domain"/>
    <property type="match status" value="1"/>
</dbReference>
<dbReference type="Pfam" id="PF17862">
    <property type="entry name" value="AAA_lid_3"/>
    <property type="match status" value="1"/>
</dbReference>
<evidence type="ECO:0000259" key="5">
    <source>
        <dbReference type="SMART" id="SM00382"/>
    </source>
</evidence>
<dbReference type="InterPro" id="IPR041569">
    <property type="entry name" value="AAA_lid_3"/>
</dbReference>
<sequence>MNKISLYHSMIEKDHSNFEAWYLLAEEYLLKRQLSEALFAFSKALEKNDPEMERLVTQSLRNMLGAKETESRDSEDSLEFEQEDTLEISKLETEVHNEEPIDSTSSKIRVIDGGKRDNVINLGERLAERTTFADVGGLDSLKQTIEMKIIKPFTNPGLFSKFSKKTGGGILLYGPPGCGKTFIAKATAGEVGANFYPVHITEILSPYFGESEQNLHNIFETARANKPSVLFFDEIDTLGYSRSKSSSDLMRGLVDSMLTELQSINTNTDKMLVIGATNMPWDVDSAFKRPGRFDKLVFVPPPDREARKVIFKLKLHGKPVDNSIVYDLLAEKTEHYSGADIENVIEIATENVLTEIMRTNQERLITMEDLLAAIRSTKPSTLEWMATVKNYIKYANQGGLYSDAAQYIKEVF</sequence>
<dbReference type="Pfam" id="PF00004">
    <property type="entry name" value="AAA"/>
    <property type="match status" value="1"/>
</dbReference>
<evidence type="ECO:0000313" key="7">
    <source>
        <dbReference type="Proteomes" id="UP001595817"/>
    </source>
</evidence>
<dbReference type="InterPro" id="IPR011990">
    <property type="entry name" value="TPR-like_helical_dom_sf"/>
</dbReference>
<proteinExistence type="inferred from homology"/>
<feature type="repeat" description="TPR" evidence="3">
    <location>
        <begin position="18"/>
        <end position="51"/>
    </location>
</feature>
<comment type="caution">
    <text evidence="6">The sequence shown here is derived from an EMBL/GenBank/DDBJ whole genome shotgun (WGS) entry which is preliminary data.</text>
</comment>
<dbReference type="PROSITE" id="PS00674">
    <property type="entry name" value="AAA"/>
    <property type="match status" value="1"/>
</dbReference>
<evidence type="ECO:0000256" key="1">
    <source>
        <dbReference type="ARBA" id="ARBA00022741"/>
    </source>
</evidence>
<dbReference type="InterPro" id="IPR003959">
    <property type="entry name" value="ATPase_AAA_core"/>
</dbReference>
<dbReference type="PANTHER" id="PTHR23077">
    <property type="entry name" value="AAA-FAMILY ATPASE"/>
    <property type="match status" value="1"/>
</dbReference>
<keyword evidence="3" id="KW-0802">TPR repeat</keyword>
<dbReference type="EMBL" id="JBHSEC010000003">
    <property type="protein sequence ID" value="MFC4409549.1"/>
    <property type="molecule type" value="Genomic_DNA"/>
</dbReference>
<accession>A0ABV8X331</accession>
<feature type="domain" description="AAA+ ATPase" evidence="5">
    <location>
        <begin position="166"/>
        <end position="303"/>
    </location>
</feature>
<dbReference type="InterPro" id="IPR003960">
    <property type="entry name" value="ATPase_AAA_CS"/>
</dbReference>
<evidence type="ECO:0000256" key="2">
    <source>
        <dbReference type="ARBA" id="ARBA00022840"/>
    </source>
</evidence>
<protein>
    <submittedName>
        <fullName evidence="6">AAA family ATPase</fullName>
    </submittedName>
</protein>
<comment type="similarity">
    <text evidence="4">Belongs to the AAA ATPase family.</text>
</comment>
<keyword evidence="1 4" id="KW-0547">Nucleotide-binding</keyword>
<dbReference type="SUPFAM" id="SSF52540">
    <property type="entry name" value="P-loop containing nucleoside triphosphate hydrolases"/>
    <property type="match status" value="1"/>
</dbReference>
<dbReference type="Gene3D" id="3.40.50.300">
    <property type="entry name" value="P-loop containing nucleotide triphosphate hydrolases"/>
    <property type="match status" value="1"/>
</dbReference>
<gene>
    <name evidence="6" type="ORF">ACFOZY_03750</name>
</gene>
<dbReference type="InterPro" id="IPR019734">
    <property type="entry name" value="TPR_rpt"/>
</dbReference>
<dbReference type="InterPro" id="IPR050168">
    <property type="entry name" value="AAA_ATPase_domain"/>
</dbReference>
<dbReference type="PANTHER" id="PTHR23077:SF171">
    <property type="entry name" value="NUCLEAR VALOSIN-CONTAINING PROTEIN-LIKE"/>
    <property type="match status" value="1"/>
</dbReference>
<reference evidence="7" key="1">
    <citation type="journal article" date="2019" name="Int. J. Syst. Evol. Microbiol.">
        <title>The Global Catalogue of Microorganisms (GCM) 10K type strain sequencing project: providing services to taxonomists for standard genome sequencing and annotation.</title>
        <authorList>
            <consortium name="The Broad Institute Genomics Platform"/>
            <consortium name="The Broad Institute Genome Sequencing Center for Infectious Disease"/>
            <person name="Wu L."/>
            <person name="Ma J."/>
        </authorList>
    </citation>
    <scope>NUCLEOTIDE SEQUENCE [LARGE SCALE GENOMIC DNA]</scope>
    <source>
        <strain evidence="7">CCUG 59778</strain>
    </source>
</reference>